<proteinExistence type="predicted"/>
<dbReference type="GO" id="GO:0046983">
    <property type="term" value="F:protein dimerization activity"/>
    <property type="evidence" value="ECO:0007669"/>
    <property type="project" value="InterPro"/>
</dbReference>
<evidence type="ECO:0000256" key="4">
    <source>
        <dbReference type="ARBA" id="ARBA00023163"/>
    </source>
</evidence>
<evidence type="ECO:0000256" key="5">
    <source>
        <dbReference type="ARBA" id="ARBA00023242"/>
    </source>
</evidence>
<protein>
    <recommendedName>
        <fullName evidence="7">MADS-box domain-containing protein</fullName>
    </recommendedName>
</protein>
<keyword evidence="2" id="KW-0805">Transcription regulation</keyword>
<organism evidence="8 9">
    <name type="scientific">Gossypium darwinii</name>
    <name type="common">Darwin's cotton</name>
    <name type="synonym">Gossypium barbadense var. darwinii</name>
    <dbReference type="NCBI Taxonomy" id="34276"/>
    <lineage>
        <taxon>Eukaryota</taxon>
        <taxon>Viridiplantae</taxon>
        <taxon>Streptophyta</taxon>
        <taxon>Embryophyta</taxon>
        <taxon>Tracheophyta</taxon>
        <taxon>Spermatophyta</taxon>
        <taxon>Magnoliopsida</taxon>
        <taxon>eudicotyledons</taxon>
        <taxon>Gunneridae</taxon>
        <taxon>Pentapetalae</taxon>
        <taxon>rosids</taxon>
        <taxon>malvids</taxon>
        <taxon>Malvales</taxon>
        <taxon>Malvaceae</taxon>
        <taxon>Malvoideae</taxon>
        <taxon>Gossypium</taxon>
    </lineage>
</organism>
<dbReference type="GO" id="GO:0005634">
    <property type="term" value="C:nucleus"/>
    <property type="evidence" value="ECO:0007669"/>
    <property type="project" value="UniProtKB-SubCell"/>
</dbReference>
<feature type="domain" description="MADS-box" evidence="7">
    <location>
        <begin position="1"/>
        <end position="61"/>
    </location>
</feature>
<evidence type="ECO:0000256" key="2">
    <source>
        <dbReference type="ARBA" id="ARBA00023015"/>
    </source>
</evidence>
<evidence type="ECO:0000259" key="7">
    <source>
        <dbReference type="PROSITE" id="PS50066"/>
    </source>
</evidence>
<evidence type="ECO:0000313" key="8">
    <source>
        <dbReference type="EMBL" id="TYG73367.1"/>
    </source>
</evidence>
<dbReference type="CDD" id="cd00120">
    <property type="entry name" value="MADS"/>
    <property type="match status" value="1"/>
</dbReference>
<dbReference type="PANTHER" id="PTHR48019">
    <property type="entry name" value="SERUM RESPONSE FACTOR HOMOLOG"/>
    <property type="match status" value="1"/>
</dbReference>
<dbReference type="EMBL" id="CM017704">
    <property type="protein sequence ID" value="TYG73367.1"/>
    <property type="molecule type" value="Genomic_DNA"/>
</dbReference>
<keyword evidence="6" id="KW-0175">Coiled coil</keyword>
<dbReference type="InterPro" id="IPR002100">
    <property type="entry name" value="TF_MADSbox"/>
</dbReference>
<keyword evidence="3" id="KW-0238">DNA-binding</keyword>
<dbReference type="AlphaFoldDB" id="A0A5D2CUL1"/>
<accession>A0A5D2CUL1</accession>
<dbReference type="Gene3D" id="3.40.1810.10">
    <property type="entry name" value="Transcription factor, MADS-box"/>
    <property type="match status" value="1"/>
</dbReference>
<dbReference type="InterPro" id="IPR036879">
    <property type="entry name" value="TF_MADSbox_sf"/>
</dbReference>
<evidence type="ECO:0000256" key="6">
    <source>
        <dbReference type="SAM" id="Coils"/>
    </source>
</evidence>
<dbReference type="SUPFAM" id="SSF55455">
    <property type="entry name" value="SRF-like"/>
    <property type="match status" value="1"/>
</dbReference>
<gene>
    <name evidence="8" type="ORF">ES288_D04G095900v1</name>
</gene>
<reference evidence="8 9" key="1">
    <citation type="submission" date="2019-06" db="EMBL/GenBank/DDBJ databases">
        <title>WGS assembly of Gossypium darwinii.</title>
        <authorList>
            <person name="Chen Z.J."/>
            <person name="Sreedasyam A."/>
            <person name="Ando A."/>
            <person name="Song Q."/>
            <person name="De L."/>
            <person name="Hulse-Kemp A."/>
            <person name="Ding M."/>
            <person name="Ye W."/>
            <person name="Kirkbride R."/>
            <person name="Jenkins J."/>
            <person name="Plott C."/>
            <person name="Lovell J."/>
            <person name="Lin Y.-M."/>
            <person name="Vaughn R."/>
            <person name="Liu B."/>
            <person name="Li W."/>
            <person name="Simpson S."/>
            <person name="Scheffler B."/>
            <person name="Saski C."/>
            <person name="Grover C."/>
            <person name="Hu G."/>
            <person name="Conover J."/>
            <person name="Carlson J."/>
            <person name="Shu S."/>
            <person name="Boston L."/>
            <person name="Williams M."/>
            <person name="Peterson D."/>
            <person name="Mcgee K."/>
            <person name="Jones D."/>
            <person name="Wendel J."/>
            <person name="Stelly D."/>
            <person name="Grimwood J."/>
            <person name="Schmutz J."/>
        </authorList>
    </citation>
    <scope>NUCLEOTIDE SEQUENCE [LARGE SCALE GENOMIC DNA]</scope>
    <source>
        <strain evidence="8">1808015.09</strain>
    </source>
</reference>
<sequence>MGRRKLKIQRLEDMKARQAIYSMRKRGILKKAKELSILCDVEVVLSLSSPSGKPTLFVGQDPNGLYSILQKVSNMPFVEREERRAYTIEMLKKFYVNWESEFDPLSLPHNRNVDTLKLYEDQLQELKNKLTEKSKILRDWKNPENVEDLNQIKFMEDHLIASLNGLRNRKNELAMEQQSKERALEGNENLEI</sequence>
<dbReference type="Proteomes" id="UP000323506">
    <property type="component" value="Chromosome D04"/>
</dbReference>
<feature type="coiled-coil region" evidence="6">
    <location>
        <begin position="109"/>
        <end position="136"/>
    </location>
</feature>
<keyword evidence="9" id="KW-1185">Reference proteome</keyword>
<dbReference type="PROSITE" id="PS50066">
    <property type="entry name" value="MADS_BOX_2"/>
    <property type="match status" value="1"/>
</dbReference>
<name>A0A5D2CUL1_GOSDA</name>
<dbReference type="GO" id="GO:0003677">
    <property type="term" value="F:DNA binding"/>
    <property type="evidence" value="ECO:0007669"/>
    <property type="project" value="UniProtKB-KW"/>
</dbReference>
<dbReference type="SMART" id="SM00432">
    <property type="entry name" value="MADS"/>
    <property type="match status" value="1"/>
</dbReference>
<dbReference type="InterPro" id="IPR050142">
    <property type="entry name" value="MADS-box/MEF2_TF"/>
</dbReference>
<evidence type="ECO:0000256" key="1">
    <source>
        <dbReference type="ARBA" id="ARBA00004123"/>
    </source>
</evidence>
<evidence type="ECO:0000256" key="3">
    <source>
        <dbReference type="ARBA" id="ARBA00023125"/>
    </source>
</evidence>
<evidence type="ECO:0000313" key="9">
    <source>
        <dbReference type="Proteomes" id="UP000323506"/>
    </source>
</evidence>
<dbReference type="Pfam" id="PF00319">
    <property type="entry name" value="SRF-TF"/>
    <property type="match status" value="1"/>
</dbReference>
<keyword evidence="4" id="KW-0804">Transcription</keyword>
<keyword evidence="5" id="KW-0539">Nucleus</keyword>
<dbReference type="PRINTS" id="PR00404">
    <property type="entry name" value="MADSDOMAIN"/>
</dbReference>
<comment type="subcellular location">
    <subcellularLocation>
        <location evidence="1">Nucleus</location>
    </subcellularLocation>
</comment>